<dbReference type="Gene3D" id="6.10.280.190">
    <property type="match status" value="1"/>
</dbReference>
<dbReference type="Gene3D" id="1.20.1330.10">
    <property type="entry name" value="f41 fragment of flagellin, N-terminal domain"/>
    <property type="match status" value="1"/>
</dbReference>
<dbReference type="InterPro" id="IPR001029">
    <property type="entry name" value="Flagellin_N"/>
</dbReference>
<organism evidence="6 7">
    <name type="scientific">Microvirgula aerodenitrificans</name>
    <dbReference type="NCBI Taxonomy" id="57480"/>
    <lineage>
        <taxon>Bacteria</taxon>
        <taxon>Pseudomonadati</taxon>
        <taxon>Pseudomonadota</taxon>
        <taxon>Betaproteobacteria</taxon>
        <taxon>Neisseriales</taxon>
        <taxon>Aquaspirillaceae</taxon>
        <taxon>Microvirgula</taxon>
    </lineage>
</organism>
<dbReference type="OrthoDB" id="9796789at2"/>
<keyword evidence="6" id="KW-0282">Flagellum</keyword>
<accession>A0A2S0P6X8</accession>
<dbReference type="RefSeq" id="WP_107888727.1">
    <property type="nucleotide sequence ID" value="NZ_CP028519.1"/>
</dbReference>
<evidence type="ECO:0000259" key="5">
    <source>
        <dbReference type="Pfam" id="PF00700"/>
    </source>
</evidence>
<dbReference type="InterPro" id="IPR001492">
    <property type="entry name" value="Flagellin"/>
</dbReference>
<dbReference type="GO" id="GO:0005576">
    <property type="term" value="C:extracellular region"/>
    <property type="evidence" value="ECO:0007669"/>
    <property type="project" value="UniProtKB-SubCell"/>
</dbReference>
<evidence type="ECO:0000256" key="1">
    <source>
        <dbReference type="ARBA" id="ARBA00005709"/>
    </source>
</evidence>
<dbReference type="Gene3D" id="6.10.10.10">
    <property type="entry name" value="Flagellar export chaperone, C-terminal domain"/>
    <property type="match status" value="1"/>
</dbReference>
<evidence type="ECO:0000313" key="7">
    <source>
        <dbReference type="Proteomes" id="UP000244173"/>
    </source>
</evidence>
<keyword evidence="6" id="KW-0966">Cell projection</keyword>
<dbReference type="SUPFAM" id="SSF64518">
    <property type="entry name" value="Phase 1 flagellin"/>
    <property type="match status" value="1"/>
</dbReference>
<evidence type="ECO:0000256" key="2">
    <source>
        <dbReference type="ARBA" id="ARBA00023143"/>
    </source>
</evidence>
<evidence type="ECO:0000256" key="3">
    <source>
        <dbReference type="RuleBase" id="RU362073"/>
    </source>
</evidence>
<sequence>MAIYVNTNISSLNAQRNLTTSGSALSTSLQRLSSGLRVNSAKDDAAGLAIASGMDSQVRGSNQAIRNANDGISLAQTAEGALSQIQENTQRMRELTVQASNSTVSTTNLTQIKKEMDALGAENKRLVSSTKFNGKTLFGSAAKSFNFQVGANSSSDNQIKVTIAALAFSQAAATAASMSTNSAARALLNKFDNDLKTLANARADLGATQNRFSAVVSNLQNYVENISASKSRIVDADFASETATMTRNQIIQQAGTAMLSQANQLPQTALSLLK</sequence>
<reference evidence="6 7" key="1">
    <citation type="submission" date="2018-04" db="EMBL/GenBank/DDBJ databases">
        <title>Denitrifier Microvirgula.</title>
        <authorList>
            <person name="Anderson E."/>
            <person name="Jang J."/>
            <person name="Ishii S."/>
        </authorList>
    </citation>
    <scope>NUCLEOTIDE SEQUENCE [LARGE SCALE GENOMIC DNA]</scope>
    <source>
        <strain evidence="6 7">BE2.4</strain>
    </source>
</reference>
<dbReference type="AlphaFoldDB" id="A0A2S0P6X8"/>
<dbReference type="GO" id="GO:0009288">
    <property type="term" value="C:bacterial-type flagellum"/>
    <property type="evidence" value="ECO:0007669"/>
    <property type="project" value="UniProtKB-SubCell"/>
</dbReference>
<gene>
    <name evidence="6" type="ORF">DAI18_03260</name>
</gene>
<protein>
    <recommendedName>
        <fullName evidence="3">Flagellin</fullName>
    </recommendedName>
</protein>
<comment type="similarity">
    <text evidence="1 3">Belongs to the bacterial flagellin family.</text>
</comment>
<name>A0A2S0P6X8_9NEIS</name>
<dbReference type="KEGG" id="maer:DAI18_03260"/>
<dbReference type="GO" id="GO:0005198">
    <property type="term" value="F:structural molecule activity"/>
    <property type="evidence" value="ECO:0007669"/>
    <property type="project" value="UniProtKB-UniRule"/>
</dbReference>
<feature type="domain" description="Flagellin N-terminal" evidence="4">
    <location>
        <begin position="5"/>
        <end position="139"/>
    </location>
</feature>
<dbReference type="Pfam" id="PF00669">
    <property type="entry name" value="Flagellin_N"/>
    <property type="match status" value="1"/>
</dbReference>
<evidence type="ECO:0000259" key="4">
    <source>
        <dbReference type="Pfam" id="PF00669"/>
    </source>
</evidence>
<comment type="function">
    <text evidence="3">Flagellin is the subunit protein which polymerizes to form the filaments of bacterial flagella.</text>
</comment>
<keyword evidence="3" id="KW-0964">Secreted</keyword>
<keyword evidence="2 3" id="KW-0975">Bacterial flagellum</keyword>
<dbReference type="PRINTS" id="PR00207">
    <property type="entry name" value="FLAGELLIN"/>
</dbReference>
<dbReference type="STRING" id="1122240.GCA_000620105_00391"/>
<keyword evidence="6" id="KW-0969">Cilium</keyword>
<dbReference type="EMBL" id="CP028519">
    <property type="protein sequence ID" value="AVY93164.1"/>
    <property type="molecule type" value="Genomic_DNA"/>
</dbReference>
<dbReference type="InterPro" id="IPR042187">
    <property type="entry name" value="Flagellin_C_sub2"/>
</dbReference>
<evidence type="ECO:0000313" key="6">
    <source>
        <dbReference type="EMBL" id="AVY93164.1"/>
    </source>
</evidence>
<feature type="domain" description="Flagellin C-terminal" evidence="5">
    <location>
        <begin position="190"/>
        <end position="273"/>
    </location>
</feature>
<dbReference type="Pfam" id="PF00700">
    <property type="entry name" value="Flagellin_C"/>
    <property type="match status" value="1"/>
</dbReference>
<dbReference type="InterPro" id="IPR046358">
    <property type="entry name" value="Flagellin_C"/>
</dbReference>
<proteinExistence type="inferred from homology"/>
<comment type="subcellular location">
    <subcellularLocation>
        <location evidence="3">Secreted</location>
    </subcellularLocation>
    <subcellularLocation>
        <location evidence="3">Bacterial flagellum</location>
    </subcellularLocation>
</comment>
<dbReference type="PANTHER" id="PTHR42792:SF2">
    <property type="entry name" value="FLAGELLIN"/>
    <property type="match status" value="1"/>
</dbReference>
<dbReference type="PANTHER" id="PTHR42792">
    <property type="entry name" value="FLAGELLIN"/>
    <property type="match status" value="1"/>
</dbReference>
<keyword evidence="7" id="KW-1185">Reference proteome</keyword>
<dbReference type="Proteomes" id="UP000244173">
    <property type="component" value="Chromosome"/>
</dbReference>